<feature type="signal peptide" evidence="1">
    <location>
        <begin position="1"/>
        <end position="20"/>
    </location>
</feature>
<dbReference type="AlphaFoldDB" id="A0A4U5LWR6"/>
<evidence type="ECO:0008006" key="4">
    <source>
        <dbReference type="Google" id="ProtNLM"/>
    </source>
</evidence>
<sequence length="275" mass="30119">MSRIFLQTLGLLVSVSLGFAVVCFDCYGTGPTHRNCTRERNCTGGACLIFEAGDNVTSTAFCLMNIKPPSGSGRSEPESGCWLEPDGVGKHCLCKTDFCNRLRDRTLAKNSDPFDPPIPELGFLKHNPLLDYDEEDEDDAFGGSRARPAPKNVLFPAAAEIDPKIAGDFHDEDDLVPIDFNDYQNAEMNIHNADRFKVRAKITNEVVTQSPPTPSMAVRDPEIRKNLKTNAIGGEQHMAKRREDEANAAFAPLPSYVVLLAPMAASLARCLSAFL</sequence>
<evidence type="ECO:0000256" key="1">
    <source>
        <dbReference type="SAM" id="SignalP"/>
    </source>
</evidence>
<organism evidence="2 3">
    <name type="scientific">Steinernema carpocapsae</name>
    <name type="common">Entomopathogenic nematode</name>
    <dbReference type="NCBI Taxonomy" id="34508"/>
    <lineage>
        <taxon>Eukaryota</taxon>
        <taxon>Metazoa</taxon>
        <taxon>Ecdysozoa</taxon>
        <taxon>Nematoda</taxon>
        <taxon>Chromadorea</taxon>
        <taxon>Rhabditida</taxon>
        <taxon>Tylenchina</taxon>
        <taxon>Panagrolaimomorpha</taxon>
        <taxon>Strongyloidoidea</taxon>
        <taxon>Steinernematidae</taxon>
        <taxon>Steinernema</taxon>
    </lineage>
</organism>
<dbReference type="OrthoDB" id="5831822at2759"/>
<gene>
    <name evidence="2" type="ORF">L596_027850</name>
</gene>
<dbReference type="EMBL" id="AZBU02000011">
    <property type="protein sequence ID" value="TKR60630.1"/>
    <property type="molecule type" value="Genomic_DNA"/>
</dbReference>
<accession>A0A4U5LWR6</accession>
<comment type="caution">
    <text evidence="2">The sequence shown here is derived from an EMBL/GenBank/DDBJ whole genome shotgun (WGS) entry which is preliminary data.</text>
</comment>
<reference evidence="2 3" key="2">
    <citation type="journal article" date="2019" name="G3 (Bethesda)">
        <title>Hybrid Assembly of the Genome of the Entomopathogenic Nematode Steinernema carpocapsae Identifies the X-Chromosome.</title>
        <authorList>
            <person name="Serra L."/>
            <person name="Macchietto M."/>
            <person name="Macias-Munoz A."/>
            <person name="McGill C.J."/>
            <person name="Rodriguez I.M."/>
            <person name="Rodriguez B."/>
            <person name="Murad R."/>
            <person name="Mortazavi A."/>
        </authorList>
    </citation>
    <scope>NUCLEOTIDE SEQUENCE [LARGE SCALE GENOMIC DNA]</scope>
    <source>
        <strain evidence="2 3">ALL</strain>
    </source>
</reference>
<protein>
    <recommendedName>
        <fullName evidence="4">Activin types I and II receptor domain-containing protein</fullName>
    </recommendedName>
</protein>
<keyword evidence="1" id="KW-0732">Signal</keyword>
<reference evidence="2 3" key="1">
    <citation type="journal article" date="2015" name="Genome Biol.">
        <title>Comparative genomics of Steinernema reveals deeply conserved gene regulatory networks.</title>
        <authorList>
            <person name="Dillman A.R."/>
            <person name="Macchietto M."/>
            <person name="Porter C.F."/>
            <person name="Rogers A."/>
            <person name="Williams B."/>
            <person name="Antoshechkin I."/>
            <person name="Lee M.M."/>
            <person name="Goodwin Z."/>
            <person name="Lu X."/>
            <person name="Lewis E.E."/>
            <person name="Goodrich-Blair H."/>
            <person name="Stock S.P."/>
            <person name="Adams B.J."/>
            <person name="Sternberg P.W."/>
            <person name="Mortazavi A."/>
        </authorList>
    </citation>
    <scope>NUCLEOTIDE SEQUENCE [LARGE SCALE GENOMIC DNA]</scope>
    <source>
        <strain evidence="2 3">ALL</strain>
    </source>
</reference>
<feature type="chain" id="PRO_5020629433" description="Activin types I and II receptor domain-containing protein" evidence="1">
    <location>
        <begin position="21"/>
        <end position="275"/>
    </location>
</feature>
<keyword evidence="3" id="KW-1185">Reference proteome</keyword>
<evidence type="ECO:0000313" key="3">
    <source>
        <dbReference type="Proteomes" id="UP000298663"/>
    </source>
</evidence>
<name>A0A4U5LWR6_STECR</name>
<dbReference type="Proteomes" id="UP000298663">
    <property type="component" value="Unassembled WGS sequence"/>
</dbReference>
<evidence type="ECO:0000313" key="2">
    <source>
        <dbReference type="EMBL" id="TKR60630.1"/>
    </source>
</evidence>
<proteinExistence type="predicted"/>